<dbReference type="PANTHER" id="PTHR43133:SF62">
    <property type="entry name" value="RNA POLYMERASE SIGMA FACTOR SIGZ"/>
    <property type="match status" value="1"/>
</dbReference>
<name>A0A5D0NYH5_9ACTN</name>
<dbReference type="InterPro" id="IPR039425">
    <property type="entry name" value="RNA_pol_sigma-70-like"/>
</dbReference>
<dbReference type="SUPFAM" id="SSF88946">
    <property type="entry name" value="Sigma2 domain of RNA polymerase sigma factors"/>
    <property type="match status" value="1"/>
</dbReference>
<sequence length="566" mass="59429">MSGRSHGGGRPMPVPGAWMPRLSPSAHVADRKLVKGLNEGDEAALAALYDEYGERIHDYVLSMSGEEKIAADIVHDTFIDAARRAPRMRDHMQLGSWLYGAARRRCVRRGRAKILFWDRNAEFSDVPFLTRGEPEGPVPDWPPSDELHGLLRASLGRLEPVDQEVSLLAFRHGLRPARLGAALGLSPRRAALRIRRARTELEAALQKEVDRANRACAVSGASDASAATVSSGEREDARSTAVAVLAARTPPRSDEEAEPPAPPAPDRPIERALRRILRRNAEAAPVDPATARHAAGCPACVRRGRVTAVALLGRAPAPVLPAALRHRVMHTATDPELAGYRADIAARGGALTPAGLPSQPDVPSAFTRRWLVTGGAMAVALGAAVAAVLAMGPGIGTWTPFRPAPQPDITHERPPDADGRGGAPTGGPGGGGGGTPGHAGQPPVSPQTDDRTKDPSHSPQQPPSSQAPAGPGTLVVNPAKVEMYGTKTAQLTLAAKSGPVAWTAVTSTNQLALSETRGDMRADGTTTLTLTLRTAIIGLPGKGSLTFTDSEGAQHTVNVVWGTTIL</sequence>
<feature type="compositionally biased region" description="Low complexity" evidence="5">
    <location>
        <begin position="457"/>
        <end position="472"/>
    </location>
</feature>
<comment type="similarity">
    <text evidence="1">Belongs to the sigma-70 factor family. ECF subfamily.</text>
</comment>
<comment type="caution">
    <text evidence="7">The sequence shown here is derived from an EMBL/GenBank/DDBJ whole genome shotgun (WGS) entry which is preliminary data.</text>
</comment>
<evidence type="ECO:0000256" key="5">
    <source>
        <dbReference type="SAM" id="MobiDB-lite"/>
    </source>
</evidence>
<feature type="region of interest" description="Disordered" evidence="5">
    <location>
        <begin position="222"/>
        <end position="269"/>
    </location>
</feature>
<proteinExistence type="inferred from homology"/>
<dbReference type="Proteomes" id="UP000323380">
    <property type="component" value="Unassembled WGS sequence"/>
</dbReference>
<dbReference type="GO" id="GO:0006352">
    <property type="term" value="P:DNA-templated transcription initiation"/>
    <property type="evidence" value="ECO:0007669"/>
    <property type="project" value="InterPro"/>
</dbReference>
<evidence type="ECO:0000256" key="3">
    <source>
        <dbReference type="ARBA" id="ARBA00023082"/>
    </source>
</evidence>
<dbReference type="Pfam" id="PF04542">
    <property type="entry name" value="Sigma70_r2"/>
    <property type="match status" value="1"/>
</dbReference>
<dbReference type="EMBL" id="VSFG01000001">
    <property type="protein sequence ID" value="TYB49362.1"/>
    <property type="molecule type" value="Genomic_DNA"/>
</dbReference>
<evidence type="ECO:0000313" key="7">
    <source>
        <dbReference type="EMBL" id="TYB49362.1"/>
    </source>
</evidence>
<dbReference type="PANTHER" id="PTHR43133">
    <property type="entry name" value="RNA POLYMERASE ECF-TYPE SIGMA FACTO"/>
    <property type="match status" value="1"/>
</dbReference>
<evidence type="ECO:0000256" key="4">
    <source>
        <dbReference type="ARBA" id="ARBA00023163"/>
    </source>
</evidence>
<feature type="domain" description="RNA polymerase sigma-70 region 2" evidence="6">
    <location>
        <begin position="48"/>
        <end position="111"/>
    </location>
</feature>
<dbReference type="SUPFAM" id="SSF88659">
    <property type="entry name" value="Sigma3 and sigma4 domains of RNA polymerase sigma factors"/>
    <property type="match status" value="1"/>
</dbReference>
<dbReference type="InterPro" id="IPR036388">
    <property type="entry name" value="WH-like_DNA-bd_sf"/>
</dbReference>
<dbReference type="GO" id="GO:0016987">
    <property type="term" value="F:sigma factor activity"/>
    <property type="evidence" value="ECO:0007669"/>
    <property type="project" value="UniProtKB-KW"/>
</dbReference>
<evidence type="ECO:0000259" key="6">
    <source>
        <dbReference type="Pfam" id="PF04542"/>
    </source>
</evidence>
<evidence type="ECO:0000313" key="8">
    <source>
        <dbReference type="Proteomes" id="UP000323380"/>
    </source>
</evidence>
<keyword evidence="4" id="KW-0804">Transcription</keyword>
<dbReference type="Gene3D" id="1.10.10.10">
    <property type="entry name" value="Winged helix-like DNA-binding domain superfamily/Winged helix DNA-binding domain"/>
    <property type="match status" value="1"/>
</dbReference>
<keyword evidence="2" id="KW-0805">Transcription regulation</keyword>
<gene>
    <name evidence="7" type="ORF">FXF69_09795</name>
</gene>
<reference evidence="7 8" key="1">
    <citation type="submission" date="2019-08" db="EMBL/GenBank/DDBJ databases">
        <title>Actinomadura sp. nov. CYP1-5 isolated from mountain soil.</title>
        <authorList>
            <person name="Songsumanus A."/>
            <person name="Kuncharoen N."/>
            <person name="Kudo T."/>
            <person name="Yuki M."/>
            <person name="Igarashi Y."/>
            <person name="Tanasupawat S."/>
        </authorList>
    </citation>
    <scope>NUCLEOTIDE SEQUENCE [LARGE SCALE GENOMIC DNA]</scope>
    <source>
        <strain evidence="7 8">JCM 14158</strain>
    </source>
</reference>
<dbReference type="InterPro" id="IPR013324">
    <property type="entry name" value="RNA_pol_sigma_r3/r4-like"/>
</dbReference>
<dbReference type="Gene3D" id="1.10.1740.10">
    <property type="match status" value="1"/>
</dbReference>
<dbReference type="InterPro" id="IPR013325">
    <property type="entry name" value="RNA_pol_sigma_r2"/>
</dbReference>
<evidence type="ECO:0000256" key="1">
    <source>
        <dbReference type="ARBA" id="ARBA00010641"/>
    </source>
</evidence>
<dbReference type="STRING" id="1220554.GCA_001552135_07950"/>
<feature type="compositionally biased region" description="Gly residues" evidence="5">
    <location>
        <begin position="420"/>
        <end position="437"/>
    </location>
</feature>
<dbReference type="InterPro" id="IPR007627">
    <property type="entry name" value="RNA_pol_sigma70_r2"/>
</dbReference>
<organism evidence="7 8">
    <name type="scientific">Actinomadura chibensis</name>
    <dbReference type="NCBI Taxonomy" id="392828"/>
    <lineage>
        <taxon>Bacteria</taxon>
        <taxon>Bacillati</taxon>
        <taxon>Actinomycetota</taxon>
        <taxon>Actinomycetes</taxon>
        <taxon>Streptosporangiales</taxon>
        <taxon>Thermomonosporaceae</taxon>
        <taxon>Actinomadura</taxon>
    </lineage>
</organism>
<dbReference type="AlphaFoldDB" id="A0A5D0NYH5"/>
<accession>A0A5D0NYH5</accession>
<feature type="compositionally biased region" description="Basic and acidic residues" evidence="5">
    <location>
        <begin position="409"/>
        <end position="419"/>
    </location>
</feature>
<feature type="region of interest" description="Disordered" evidence="5">
    <location>
        <begin position="399"/>
        <end position="474"/>
    </location>
</feature>
<protein>
    <submittedName>
        <fullName evidence="7">Sigma-70 family RNA polymerase sigma factor</fullName>
    </submittedName>
</protein>
<keyword evidence="8" id="KW-1185">Reference proteome</keyword>
<evidence type="ECO:0000256" key="2">
    <source>
        <dbReference type="ARBA" id="ARBA00023015"/>
    </source>
</evidence>
<keyword evidence="3" id="KW-0731">Sigma factor</keyword>